<organism evidence="1">
    <name type="scientific">Spodoptera frugiperda</name>
    <name type="common">Fall armyworm</name>
    <dbReference type="NCBI Taxonomy" id="7108"/>
    <lineage>
        <taxon>Eukaryota</taxon>
        <taxon>Metazoa</taxon>
        <taxon>Ecdysozoa</taxon>
        <taxon>Arthropoda</taxon>
        <taxon>Hexapoda</taxon>
        <taxon>Insecta</taxon>
        <taxon>Pterygota</taxon>
        <taxon>Neoptera</taxon>
        <taxon>Endopterygota</taxon>
        <taxon>Lepidoptera</taxon>
        <taxon>Glossata</taxon>
        <taxon>Ditrysia</taxon>
        <taxon>Noctuoidea</taxon>
        <taxon>Noctuidae</taxon>
        <taxon>Amphipyrinae</taxon>
        <taxon>Spodoptera</taxon>
    </lineage>
</organism>
<evidence type="ECO:0000313" key="1">
    <source>
        <dbReference type="EMBL" id="SOQ53796.1"/>
    </source>
</evidence>
<dbReference type="AlphaFoldDB" id="A0A2H1WLE6"/>
<gene>
    <name evidence="1" type="ORF">SFRICE_019290</name>
</gene>
<protein>
    <submittedName>
        <fullName evidence="1">SFRICE_019290</fullName>
    </submittedName>
</protein>
<sequence>MSLRLARLQCSDVFMFVSTVHPGLQELPRFGRLWRACPKKNITKSAITAAREHPKHQRRYKCVPGLLGVRNLRFVGKSEIGPPVNSLTQRYTTASQKTDVENMCCFTSVFCEAVVSPFNS</sequence>
<proteinExistence type="predicted"/>
<accession>A0A2H1WLE6</accession>
<dbReference type="EMBL" id="ODYU01009398">
    <property type="protein sequence ID" value="SOQ53796.1"/>
    <property type="molecule type" value="Genomic_DNA"/>
</dbReference>
<name>A0A2H1WLE6_SPOFR</name>
<reference evidence="1" key="1">
    <citation type="submission" date="2016-07" db="EMBL/GenBank/DDBJ databases">
        <authorList>
            <person name="Bretaudeau A."/>
        </authorList>
    </citation>
    <scope>NUCLEOTIDE SEQUENCE</scope>
    <source>
        <strain evidence="1">Rice</strain>
        <tissue evidence="1">Whole body</tissue>
    </source>
</reference>